<evidence type="ECO:0000313" key="4">
    <source>
        <dbReference type="EMBL" id="QJQ28618.1"/>
    </source>
</evidence>
<dbReference type="GeneID" id="80557534"/>
<evidence type="ECO:0000313" key="1">
    <source>
        <dbReference type="EMBL" id="QJQ28588.1"/>
    </source>
</evidence>
<evidence type="ECO:0000313" key="7">
    <source>
        <dbReference type="EMBL" id="QJQ28648.1"/>
    </source>
</evidence>
<organism evidence="11">
    <name type="scientific">Pilchard orthomyxovirus</name>
    <dbReference type="NCBI Taxonomy" id="2732827"/>
    <lineage>
        <taxon>Viruses</taxon>
        <taxon>Riboviria</taxon>
        <taxon>Orthornavirae</taxon>
        <taxon>Negarnaviricota</taxon>
        <taxon>Polyploviricotina</taxon>
        <taxon>Insthoviricetes</taxon>
        <taxon>Articulavirales</taxon>
        <taxon>Orthomyxoviridae</taxon>
        <taxon>Sardinovirus</taxon>
        <taxon>Sardinovirus pilchardi</taxon>
    </lineage>
</organism>
<evidence type="ECO:0000313" key="3">
    <source>
        <dbReference type="EMBL" id="QJQ28608.1"/>
    </source>
</evidence>
<dbReference type="EMBL" id="MN241334">
    <property type="protein sequence ID" value="QJQ28598.1"/>
    <property type="molecule type" value="Viral_cRNA"/>
</dbReference>
<evidence type="ECO:0000313" key="2">
    <source>
        <dbReference type="EMBL" id="QJQ28598.1"/>
    </source>
</evidence>
<evidence type="ECO:0000313" key="8">
    <source>
        <dbReference type="EMBL" id="QJQ28658.1"/>
    </source>
</evidence>
<dbReference type="EMBL" id="MN241414">
    <property type="protein sequence ID" value="QJQ28698.1"/>
    <property type="molecule type" value="Viral_cRNA"/>
</dbReference>
<dbReference type="EMBL" id="MN241350">
    <property type="protein sequence ID" value="QJQ28618.1"/>
    <property type="molecule type" value="Viral_cRNA"/>
</dbReference>
<evidence type="ECO:0000313" key="5">
    <source>
        <dbReference type="EMBL" id="QJQ28628.1"/>
    </source>
</evidence>
<name>A0A6M4AK32_9ORTO</name>
<dbReference type="EMBL" id="MN241390">
    <property type="protein sequence ID" value="QJQ28668.1"/>
    <property type="molecule type" value="Viral_cRNA"/>
</dbReference>
<dbReference type="EMBL" id="MN241358">
    <property type="protein sequence ID" value="QJQ28628.1"/>
    <property type="molecule type" value="Viral_cRNA"/>
</dbReference>
<dbReference type="EMBL" id="MN241406">
    <property type="protein sequence ID" value="QJQ28688.1"/>
    <property type="molecule type" value="Viral_cRNA"/>
</dbReference>
<dbReference type="EMBL" id="MN241366">
    <property type="protein sequence ID" value="QJQ28638.1"/>
    <property type="molecule type" value="Viral_cRNA"/>
</dbReference>
<dbReference type="EMBL" id="MN241374">
    <property type="protein sequence ID" value="QJQ28648.1"/>
    <property type="molecule type" value="Viral_cRNA"/>
</dbReference>
<dbReference type="Proteomes" id="UP001055392">
    <property type="component" value="Genome"/>
</dbReference>
<dbReference type="EMBL" id="MN241382">
    <property type="protein sequence ID" value="QJQ28658.1"/>
    <property type="molecule type" value="Viral_cRNA"/>
</dbReference>
<evidence type="ECO:0000313" key="6">
    <source>
        <dbReference type="EMBL" id="QJQ28638.1"/>
    </source>
</evidence>
<dbReference type="RefSeq" id="YP_010840318.1">
    <property type="nucleotide sequence ID" value="NC_078609.1"/>
</dbReference>
<dbReference type="EMBL" id="MN241342">
    <property type="protein sequence ID" value="QJQ28608.1"/>
    <property type="molecule type" value="Viral_cRNA"/>
</dbReference>
<evidence type="ECO:0000313" key="11">
    <source>
        <dbReference type="EMBL" id="QJQ28688.1"/>
    </source>
</evidence>
<dbReference type="EMBL" id="MN241326">
    <property type="protein sequence ID" value="QJQ28588.1"/>
    <property type="molecule type" value="Viral_cRNA"/>
</dbReference>
<accession>A0A6M4AK32</accession>
<protein>
    <submittedName>
        <fullName evidence="11">Uncharacterized protein</fullName>
    </submittedName>
</protein>
<dbReference type="EMBL" id="MN241398">
    <property type="protein sequence ID" value="QJQ28678.1"/>
    <property type="molecule type" value="Viral_cRNA"/>
</dbReference>
<evidence type="ECO:0000313" key="12">
    <source>
        <dbReference type="Proteomes" id="UP001055392"/>
    </source>
</evidence>
<proteinExistence type="predicted"/>
<sequence length="206" mass="22893">MDSVVSRLHMLYPGTAKHSMTSVKLIMKALEAERVGKNTRWIVAGLLSINGYPEASKYLDPKVKEITHDARTFRNIMRRDELKAISTAVRAINKNIISTTQLRQIETILWEELSKGVKSGVLAMDPDSLCAAYGMMKQHPEDMGYSYVIRAMETLKSLQESEVPAGALIYAEGEVRRSVMAMNDSSIKRGLEATLGIQANRGPFSS</sequence>
<keyword evidence="12" id="KW-1185">Reference proteome</keyword>
<reference evidence="11" key="1">
    <citation type="journal article" date="2020" name="Dis. Aquat. Organ.">
        <title>Pilchard orthomyxovirus (POMV). I. Characterisation of an emerging virus isolated from pilchards Sardinops sagax and Atlantic salmon Salmo salar.</title>
        <authorList>
            <person name="Mohr P.G."/>
            <person name="Crane M.S.J."/>
            <person name="Hoad J."/>
            <person name="Williams L.M."/>
            <person name="Cummins D."/>
            <person name="Neave M.J."/>
            <person name="Shiell B."/>
            <person name="Beddome G."/>
            <person name="Michalski W.P."/>
            <person name="Peck G.R."/>
            <person name="Samsing F."/>
            <person name="Wynne J.W."/>
            <person name="Crameri S.G."/>
            <person name="Hyatt A.D."/>
            <person name="Moody N.J.G."/>
        </authorList>
    </citation>
    <scope>NUCLEOTIDE SEQUENCE</scope>
    <source>
        <strain evidence="1">POMV06-04216</strain>
        <strain evidence="2">POMV07-01002</strain>
        <strain evidence="3">POMV12-01390</strain>
        <strain evidence="4">POMV12-02055</strain>
        <strain evidence="5">POMV12-02935</strain>
        <strain evidence="6">POMV13-01407</strain>
        <strain evidence="7">POMV13-02097</strain>
        <strain evidence="8">POMV13-03566</strain>
        <strain evidence="9">POMV13-03672</strain>
        <strain evidence="10">POMV14-01514</strain>
        <strain evidence="11">POMV98-01382</strain>
    </source>
</reference>
<evidence type="ECO:0000313" key="9">
    <source>
        <dbReference type="EMBL" id="QJQ28668.1"/>
    </source>
</evidence>
<evidence type="ECO:0000313" key="10">
    <source>
        <dbReference type="EMBL" id="QJQ28678.1"/>
    </source>
</evidence>
<dbReference type="KEGG" id="vg:80557534"/>